<dbReference type="NCBIfam" id="TIGR02453">
    <property type="entry name" value="TIGR02453 family protein"/>
    <property type="match status" value="1"/>
</dbReference>
<sequence length="395" mass="44271">MTPSSSSTTSRPARTSSRTAAKLASVKRVAATKSAPSTTAKRTSAAKSSKRGAVPKAGARKRMKRADSEDDQEEDEEQEEREDEGDQDDYEDKDKEEDDQDKDDSDMDDFEDTNYDKNSKGRTNTTKASSSKGRSSTVKSTNPDLLPAPSKTFLVSSLVIPRPKKPVADAIQPETLEFIRDLKLNNDREYFRLNEARWLAAKHDFLDFIRMIKEGLLEADPNIMNQEPKDSIMRIYRDVRFSNDKSPYKNQLACFFSKGGKKAIAAGYYFGVSSDGGTFAGCGVWDHSGPALHRIRQGIANHSDRFKEILETEAIKRITGGKTGLDALQPGSQLKTRPVGFDKHHPMIEYLKRKCFAIRRDFTDKEVVNEGFLEEVLQTFDAGVNLVHILNEWIG</sequence>
<evidence type="ECO:0000313" key="2">
    <source>
        <dbReference type="EMBL" id="KAG0006658.1"/>
    </source>
</evidence>
<dbReference type="OrthoDB" id="2537769at2759"/>
<accession>A0A9P6SV40</accession>
<evidence type="ECO:0008006" key="4">
    <source>
        <dbReference type="Google" id="ProtNLM"/>
    </source>
</evidence>
<feature type="compositionally biased region" description="Low complexity" evidence="1">
    <location>
        <begin position="1"/>
        <end position="21"/>
    </location>
</feature>
<dbReference type="PANTHER" id="PTHR36452:SF1">
    <property type="entry name" value="DUF2461 DOMAIN-CONTAINING PROTEIN"/>
    <property type="match status" value="1"/>
</dbReference>
<protein>
    <recommendedName>
        <fullName evidence="4">DUF2461 domain-containing protein</fullName>
    </recommendedName>
</protein>
<proteinExistence type="predicted"/>
<name>A0A9P6SV40_9FUNG</name>
<evidence type="ECO:0000313" key="3">
    <source>
        <dbReference type="Proteomes" id="UP000749646"/>
    </source>
</evidence>
<gene>
    <name evidence="2" type="ORF">BGZ65_005547</name>
</gene>
<feature type="compositionally biased region" description="Acidic residues" evidence="1">
    <location>
        <begin position="68"/>
        <end position="113"/>
    </location>
</feature>
<keyword evidence="3" id="KW-1185">Reference proteome</keyword>
<feature type="region of interest" description="Disordered" evidence="1">
    <location>
        <begin position="1"/>
        <end position="148"/>
    </location>
</feature>
<comment type="caution">
    <text evidence="2">The sequence shown here is derived from an EMBL/GenBank/DDBJ whole genome shotgun (WGS) entry which is preliminary data.</text>
</comment>
<feature type="compositionally biased region" description="Low complexity" evidence="1">
    <location>
        <begin position="31"/>
        <end position="47"/>
    </location>
</feature>
<dbReference type="EMBL" id="JAAAHW010000079">
    <property type="protein sequence ID" value="KAG0006658.1"/>
    <property type="molecule type" value="Genomic_DNA"/>
</dbReference>
<dbReference type="AlphaFoldDB" id="A0A9P6SV40"/>
<organism evidence="2 3">
    <name type="scientific">Modicella reniformis</name>
    <dbReference type="NCBI Taxonomy" id="1440133"/>
    <lineage>
        <taxon>Eukaryota</taxon>
        <taxon>Fungi</taxon>
        <taxon>Fungi incertae sedis</taxon>
        <taxon>Mucoromycota</taxon>
        <taxon>Mortierellomycotina</taxon>
        <taxon>Mortierellomycetes</taxon>
        <taxon>Mortierellales</taxon>
        <taxon>Mortierellaceae</taxon>
        <taxon>Modicella</taxon>
    </lineage>
</organism>
<evidence type="ECO:0000256" key="1">
    <source>
        <dbReference type="SAM" id="MobiDB-lite"/>
    </source>
</evidence>
<feature type="compositionally biased region" description="Low complexity" evidence="1">
    <location>
        <begin position="125"/>
        <end position="141"/>
    </location>
</feature>
<dbReference type="Proteomes" id="UP000749646">
    <property type="component" value="Unassembled WGS sequence"/>
</dbReference>
<dbReference type="PANTHER" id="PTHR36452">
    <property type="entry name" value="CHROMOSOME 12, WHOLE GENOME SHOTGUN SEQUENCE"/>
    <property type="match status" value="1"/>
</dbReference>
<dbReference type="Pfam" id="PF09365">
    <property type="entry name" value="DUF2461"/>
    <property type="match status" value="1"/>
</dbReference>
<dbReference type="InterPro" id="IPR012808">
    <property type="entry name" value="CHP02453"/>
</dbReference>
<reference evidence="2" key="1">
    <citation type="journal article" date="2020" name="Fungal Divers.">
        <title>Resolving the Mortierellaceae phylogeny through synthesis of multi-gene phylogenetics and phylogenomics.</title>
        <authorList>
            <person name="Vandepol N."/>
            <person name="Liber J."/>
            <person name="Desiro A."/>
            <person name="Na H."/>
            <person name="Kennedy M."/>
            <person name="Barry K."/>
            <person name="Grigoriev I.V."/>
            <person name="Miller A.N."/>
            <person name="O'Donnell K."/>
            <person name="Stajich J.E."/>
            <person name="Bonito G."/>
        </authorList>
    </citation>
    <scope>NUCLEOTIDE SEQUENCE</scope>
    <source>
        <strain evidence="2">MES-2147</strain>
    </source>
</reference>